<sequence>MYRREGKITREDRYKPERQNPSFSSTLLDEIYRSTDDGSAKSPDLKFYRETMQKKQSKNIVKSNRTVEEEQMSSLRRACLIEKWKDKKVSEKAAQQFLTEYERKSNRDHHHHHHDHDHDQDVLFFSSTSSSSDSSSGGFSSSDTDSLYGSRSRSSSCFVPHRPKPVRTSMSAQAEKPKKTETKLFYEQRQVHMFDDYHYNSGSAAELTPKIDESLIKSKSRALKIYGNLKKVKQPISPGGRLASFINSLFTAGNAKKPKNPSSLNSSYDDVNADTYAKAGQASTCSSASSFSRSCLSKNSPSTRERLRNGVKRSVRFYPVSVIVDEDCRPCGHKSLYEEDASLMSVSVPTVWKIGKSPSRKKEEELKFQVKQRSERVNGVAREFLKDYHQIQKKNELIMRDVHVRDNYNNEDDDDAASYSSSDLFELDHLSMIGNNRYCEELPVYETTHVHTNRAIANGLI</sequence>
<dbReference type="InterPro" id="IPR039621">
    <property type="entry name" value="BG1-like"/>
</dbReference>
<protein>
    <recommendedName>
        <fullName evidence="11">Protein BIG GRAIN 1-like B</fullName>
    </recommendedName>
</protein>
<dbReference type="PANTHER" id="PTHR33541">
    <property type="entry name" value="PROTEIN BIG GRAIN 1-LIKE A-RELATED"/>
    <property type="match status" value="1"/>
</dbReference>
<feature type="compositionally biased region" description="Low complexity" evidence="8">
    <location>
        <begin position="125"/>
        <end position="156"/>
    </location>
</feature>
<evidence type="ECO:0008006" key="11">
    <source>
        <dbReference type="Google" id="ProtNLM"/>
    </source>
</evidence>
<dbReference type="EMBL" id="JAFEMO010000003">
    <property type="protein sequence ID" value="KAH7574434.1"/>
    <property type="molecule type" value="Genomic_DNA"/>
</dbReference>
<feature type="compositionally biased region" description="Basic and acidic residues" evidence="8">
    <location>
        <begin position="1"/>
        <end position="18"/>
    </location>
</feature>
<keyword evidence="6" id="KW-0472">Membrane</keyword>
<accession>A0ABQ8IDA3</accession>
<evidence type="ECO:0000256" key="3">
    <source>
        <dbReference type="ARBA" id="ARBA00010067"/>
    </source>
</evidence>
<keyword evidence="7" id="KW-0927">Auxin signaling pathway</keyword>
<comment type="similarity">
    <text evidence="3">Belongs to the BIG GRAIN 1 (BG1) plant protein family.</text>
</comment>
<dbReference type="Proteomes" id="UP000827721">
    <property type="component" value="Unassembled WGS sequence"/>
</dbReference>
<proteinExistence type="inferred from homology"/>
<gene>
    <name evidence="9" type="ORF">JRO89_XS03G0295500</name>
</gene>
<comment type="caution">
    <text evidence="9">The sequence shown here is derived from an EMBL/GenBank/DDBJ whole genome shotgun (WGS) entry which is preliminary data.</text>
</comment>
<evidence type="ECO:0000256" key="4">
    <source>
        <dbReference type="ARBA" id="ARBA00022448"/>
    </source>
</evidence>
<name>A0ABQ8IDA3_9ROSI</name>
<evidence type="ECO:0000256" key="2">
    <source>
        <dbReference type="ARBA" id="ARBA00004236"/>
    </source>
</evidence>
<keyword evidence="5" id="KW-1003">Cell membrane</keyword>
<feature type="region of interest" description="Disordered" evidence="8">
    <location>
        <begin position="1"/>
        <end position="44"/>
    </location>
</feature>
<reference evidence="9 10" key="1">
    <citation type="submission" date="2021-02" db="EMBL/GenBank/DDBJ databases">
        <title>Plant Genome Project.</title>
        <authorList>
            <person name="Zhang R.-G."/>
        </authorList>
    </citation>
    <scope>NUCLEOTIDE SEQUENCE [LARGE SCALE GENOMIC DNA]</scope>
    <source>
        <tissue evidence="9">Leaves</tissue>
    </source>
</reference>
<comment type="function">
    <text evidence="1">Involved in auxin transport. Regulator of the auxin signaling pathway.</text>
</comment>
<keyword evidence="10" id="KW-1185">Reference proteome</keyword>
<evidence type="ECO:0000256" key="8">
    <source>
        <dbReference type="SAM" id="MobiDB-lite"/>
    </source>
</evidence>
<feature type="region of interest" description="Disordered" evidence="8">
    <location>
        <begin position="125"/>
        <end position="180"/>
    </location>
</feature>
<evidence type="ECO:0000313" key="9">
    <source>
        <dbReference type="EMBL" id="KAH7574434.1"/>
    </source>
</evidence>
<evidence type="ECO:0000256" key="1">
    <source>
        <dbReference type="ARBA" id="ARBA00002281"/>
    </source>
</evidence>
<evidence type="ECO:0000313" key="10">
    <source>
        <dbReference type="Proteomes" id="UP000827721"/>
    </source>
</evidence>
<keyword evidence="4" id="KW-0813">Transport</keyword>
<organism evidence="9 10">
    <name type="scientific">Xanthoceras sorbifolium</name>
    <dbReference type="NCBI Taxonomy" id="99658"/>
    <lineage>
        <taxon>Eukaryota</taxon>
        <taxon>Viridiplantae</taxon>
        <taxon>Streptophyta</taxon>
        <taxon>Embryophyta</taxon>
        <taxon>Tracheophyta</taxon>
        <taxon>Spermatophyta</taxon>
        <taxon>Magnoliopsida</taxon>
        <taxon>eudicotyledons</taxon>
        <taxon>Gunneridae</taxon>
        <taxon>Pentapetalae</taxon>
        <taxon>rosids</taxon>
        <taxon>malvids</taxon>
        <taxon>Sapindales</taxon>
        <taxon>Sapindaceae</taxon>
        <taxon>Xanthoceroideae</taxon>
        <taxon>Xanthoceras</taxon>
    </lineage>
</organism>
<evidence type="ECO:0000256" key="6">
    <source>
        <dbReference type="ARBA" id="ARBA00023136"/>
    </source>
</evidence>
<evidence type="ECO:0000256" key="7">
    <source>
        <dbReference type="ARBA" id="ARBA00023294"/>
    </source>
</evidence>
<dbReference type="PANTHER" id="PTHR33541:SF12">
    <property type="entry name" value="PROTEIN BIG GRAIN 1-LIKE A"/>
    <property type="match status" value="1"/>
</dbReference>
<evidence type="ECO:0000256" key="5">
    <source>
        <dbReference type="ARBA" id="ARBA00022475"/>
    </source>
</evidence>
<feature type="compositionally biased region" description="Basic and acidic residues" evidence="8">
    <location>
        <begin position="30"/>
        <end position="44"/>
    </location>
</feature>
<comment type="subcellular location">
    <subcellularLocation>
        <location evidence="2">Cell membrane</location>
    </subcellularLocation>
</comment>